<dbReference type="PANTHER" id="PTHR10183">
    <property type="entry name" value="CALPAIN"/>
    <property type="match status" value="1"/>
</dbReference>
<reference evidence="5 6" key="1">
    <citation type="submission" date="2017-03" db="EMBL/GenBank/DDBJ databases">
        <title>An alternative strategy for trypanosome survival in the mammalian bloodstream revealed through genome and transcriptome analysis of the ubiquitous bovine parasite Trypanosoma (Megatrypanum) theileri.</title>
        <authorList>
            <person name="Kelly S."/>
            <person name="Ivens A."/>
            <person name="Mott A."/>
            <person name="O'Neill E."/>
            <person name="Emms D."/>
            <person name="Macleod O."/>
            <person name="Voorheis P."/>
            <person name="Matthews J."/>
            <person name="Matthews K."/>
            <person name="Carrington M."/>
        </authorList>
    </citation>
    <scope>NUCLEOTIDE SEQUENCE [LARGE SCALE GENOMIC DNA]</scope>
    <source>
        <strain evidence="5">Edinburgh</strain>
    </source>
</reference>
<dbReference type="Proteomes" id="UP000192257">
    <property type="component" value="Unassembled WGS sequence"/>
</dbReference>
<dbReference type="RefSeq" id="XP_028883032.1">
    <property type="nucleotide sequence ID" value="XM_029025622.1"/>
</dbReference>
<comment type="caution">
    <text evidence="2">Lacks conserved residue(s) required for the propagation of feature annotation.</text>
</comment>
<dbReference type="GeneID" id="39985402"/>
<feature type="active site" evidence="1">
    <location>
        <position position="616"/>
    </location>
</feature>
<evidence type="ECO:0000313" key="6">
    <source>
        <dbReference type="Proteomes" id="UP000192257"/>
    </source>
</evidence>
<dbReference type="Pfam" id="PF00648">
    <property type="entry name" value="Peptidase_C2"/>
    <property type="match status" value="1"/>
</dbReference>
<protein>
    <submittedName>
        <fullName evidence="5">Calpain-like cysteine peptidase</fullName>
    </submittedName>
</protein>
<dbReference type="InterPro" id="IPR001300">
    <property type="entry name" value="Peptidase_C2_calpain_cat"/>
</dbReference>
<dbReference type="VEuPathDB" id="TriTrypDB:TM35_000141770"/>
<organism evidence="5 6">
    <name type="scientific">Trypanosoma theileri</name>
    <dbReference type="NCBI Taxonomy" id="67003"/>
    <lineage>
        <taxon>Eukaryota</taxon>
        <taxon>Discoba</taxon>
        <taxon>Euglenozoa</taxon>
        <taxon>Kinetoplastea</taxon>
        <taxon>Metakinetoplastina</taxon>
        <taxon>Trypanosomatida</taxon>
        <taxon>Trypanosomatidae</taxon>
        <taxon>Trypanosoma</taxon>
    </lineage>
</organism>
<keyword evidence="6" id="KW-1185">Reference proteome</keyword>
<dbReference type="SUPFAM" id="SSF54001">
    <property type="entry name" value="Cysteine proteinases"/>
    <property type="match status" value="1"/>
</dbReference>
<evidence type="ECO:0000313" key="5">
    <source>
        <dbReference type="EMBL" id="ORC88966.1"/>
    </source>
</evidence>
<dbReference type="SMART" id="SM00230">
    <property type="entry name" value="CysPc"/>
    <property type="match status" value="1"/>
</dbReference>
<dbReference type="AlphaFoldDB" id="A0A1X0NW89"/>
<evidence type="ECO:0000259" key="4">
    <source>
        <dbReference type="PROSITE" id="PS50203"/>
    </source>
</evidence>
<dbReference type="InterPro" id="IPR013780">
    <property type="entry name" value="Glyco_hydro_b"/>
</dbReference>
<dbReference type="STRING" id="67003.A0A1X0NW89"/>
<dbReference type="Pfam" id="PF09149">
    <property type="entry name" value="DUF1935"/>
    <property type="match status" value="1"/>
</dbReference>
<feature type="active site" evidence="1">
    <location>
        <position position="594"/>
    </location>
</feature>
<comment type="caution">
    <text evidence="5">The sequence shown here is derived from an EMBL/GenBank/DDBJ whole genome shotgun (WGS) entry which is preliminary data.</text>
</comment>
<feature type="non-terminal residue" evidence="5">
    <location>
        <position position="1"/>
    </location>
</feature>
<name>A0A1X0NW89_9TRYP</name>
<dbReference type="Gene3D" id="2.60.40.1180">
    <property type="entry name" value="Golgi alpha-mannosidase II"/>
    <property type="match status" value="1"/>
</dbReference>
<dbReference type="InterPro" id="IPR038765">
    <property type="entry name" value="Papain-like_cys_pep_sf"/>
</dbReference>
<dbReference type="OrthoDB" id="424753at2759"/>
<dbReference type="SUPFAM" id="SSF101601">
    <property type="entry name" value="Smp-1-like"/>
    <property type="match status" value="1"/>
</dbReference>
<dbReference type="PROSITE" id="PS50203">
    <property type="entry name" value="CALPAIN_CAT"/>
    <property type="match status" value="1"/>
</dbReference>
<sequence>NGDQEPAEYPKEESESQAAPVAEENVSQGQQQTEEQDFPEEVTVETERDPEEYVQEEKDRVYAAEEKVHHDEPQPAEGGADKDVGEYVEEETVPPTVGEGEQEQGQDKSGQAEEDNVDKGRSVDREEDQRDVRRVETADQGSPEDEVLPPHTQEVNCLFKPRKHPFTQPSRWDPIEYDVNEDTDDEFEMATAMQPVYEKEEGAVEKPAFKNGEPDYEGDYLSCFDEPNLLYRILNREEKTWAFYNDTRNYEMHVQFTFGKHSKLEPLENTGMHTKANGEHVAEVVVYPGETEMFVKGNVNGFTSKLRALPLSEEYYLRRQELADETIQQEIAQIKGFVGDVTNSEEVLRTCVENGIPFVDLEFPPCQASLDTGAKKPFKHLPWARPSSYLPDNMIDQVRLFRGPIRPAEVDQGELGDNWLLCSVAAVSENPKSIVNMFRHPTDPEMGKRERAVGGYRVTFNKNGVWRSVIVDNYLPIAGGKPKYAKSKNDLAEVWPSIMQKAFAKLHGSYASICSGDPLHALQDITGRPCCRFDEAFSDASRSGKDDLFQDWIKYLKSHYLIIVSTPGKDPRDGTSNDPKLVNQYKSVGLLTGHAYTILDAKFFPEYELRLVKVRNAWGRHTEWNGDWCDDDEKWEQYPDVAEACSFQKANDGTFWMTWETCLYYFNGGGVSFFQPSVNDYRVPSKFVDCVPSCVLEVSVEEPTWMCFTISQQDKRGRADVSEYQPVMISVAHPVEDELYKVVENSSADASHPLTDKWTFFQARDVSLMHKFLPDHSPYLLIPRLMPMEGQAGEVSYTLGFSCNKVLGQEGVTVNFKKLDKDNRVFQNFPKFDPEVTPVEVEYQAKMANDGYPKTKEGSSVQ</sequence>
<proteinExistence type="predicted"/>
<dbReference type="Gene3D" id="3.90.70.10">
    <property type="entry name" value="Cysteine proteinases"/>
    <property type="match status" value="1"/>
</dbReference>
<feature type="region of interest" description="Disordered" evidence="3">
    <location>
        <begin position="1"/>
        <end position="151"/>
    </location>
</feature>
<dbReference type="GO" id="GO:0004198">
    <property type="term" value="F:calcium-dependent cysteine-type endopeptidase activity"/>
    <property type="evidence" value="ECO:0007669"/>
    <property type="project" value="InterPro"/>
</dbReference>
<dbReference type="GO" id="GO:0006508">
    <property type="term" value="P:proteolysis"/>
    <property type="evidence" value="ECO:0007669"/>
    <property type="project" value="InterPro"/>
</dbReference>
<dbReference type="PANTHER" id="PTHR10183:SF423">
    <property type="entry name" value="LEUCINE-RICH REPEAT PROTEIN (LRRP)"/>
    <property type="match status" value="1"/>
</dbReference>
<feature type="domain" description="Calpain catalytic" evidence="4">
    <location>
        <begin position="357"/>
        <end position="666"/>
    </location>
</feature>
<feature type="compositionally biased region" description="Basic and acidic residues" evidence="3">
    <location>
        <begin position="117"/>
        <end position="137"/>
    </location>
</feature>
<feature type="compositionally biased region" description="Acidic residues" evidence="3">
    <location>
        <begin position="34"/>
        <end position="54"/>
    </location>
</feature>
<feature type="compositionally biased region" description="Basic and acidic residues" evidence="3">
    <location>
        <begin position="55"/>
        <end position="85"/>
    </location>
</feature>
<accession>A0A1X0NW89</accession>
<evidence type="ECO:0000256" key="3">
    <source>
        <dbReference type="SAM" id="MobiDB-lite"/>
    </source>
</evidence>
<dbReference type="InterPro" id="IPR015232">
    <property type="entry name" value="DUF1935"/>
</dbReference>
<dbReference type="EMBL" id="NBCO01000014">
    <property type="protein sequence ID" value="ORC88966.1"/>
    <property type="molecule type" value="Genomic_DNA"/>
</dbReference>
<dbReference type="InterPro" id="IPR036310">
    <property type="entry name" value="Smp-1-like_sf"/>
</dbReference>
<dbReference type="InterPro" id="IPR022684">
    <property type="entry name" value="Calpain_cysteine_protease"/>
</dbReference>
<evidence type="ECO:0000256" key="1">
    <source>
        <dbReference type="PIRSR" id="PIRSR622684-1"/>
    </source>
</evidence>
<dbReference type="PRINTS" id="PR00704">
    <property type="entry name" value="CALPAIN"/>
</dbReference>
<gene>
    <name evidence="5" type="ORF">TM35_000141770</name>
</gene>
<evidence type="ECO:0000256" key="2">
    <source>
        <dbReference type="PROSITE-ProRule" id="PRU00239"/>
    </source>
</evidence>
<dbReference type="CDD" id="cd00044">
    <property type="entry name" value="CysPc"/>
    <property type="match status" value="1"/>
</dbReference>